<gene>
    <name evidence="1" type="ORF">SLEP1_g29993</name>
</gene>
<dbReference type="EMBL" id="BPVZ01000053">
    <property type="protein sequence ID" value="GKV19774.1"/>
    <property type="molecule type" value="Genomic_DNA"/>
</dbReference>
<evidence type="ECO:0000313" key="2">
    <source>
        <dbReference type="Proteomes" id="UP001054252"/>
    </source>
</evidence>
<sequence>MATTWQSLRFVGPVAYGPGGRSSDALNRILADLCTRGHPKVVIF</sequence>
<dbReference type="Proteomes" id="UP001054252">
    <property type="component" value="Unassembled WGS sequence"/>
</dbReference>
<name>A0AAV5JYP6_9ROSI</name>
<proteinExistence type="predicted"/>
<keyword evidence="2" id="KW-1185">Reference proteome</keyword>
<reference evidence="1 2" key="1">
    <citation type="journal article" date="2021" name="Commun. Biol.">
        <title>The genome of Shorea leprosula (Dipterocarpaceae) highlights the ecological relevance of drought in aseasonal tropical rainforests.</title>
        <authorList>
            <person name="Ng K.K.S."/>
            <person name="Kobayashi M.J."/>
            <person name="Fawcett J.A."/>
            <person name="Hatakeyama M."/>
            <person name="Paape T."/>
            <person name="Ng C.H."/>
            <person name="Ang C.C."/>
            <person name="Tnah L.H."/>
            <person name="Lee C.T."/>
            <person name="Nishiyama T."/>
            <person name="Sese J."/>
            <person name="O'Brien M.J."/>
            <person name="Copetti D."/>
            <person name="Mohd Noor M.I."/>
            <person name="Ong R.C."/>
            <person name="Putra M."/>
            <person name="Sireger I.Z."/>
            <person name="Indrioko S."/>
            <person name="Kosugi Y."/>
            <person name="Izuno A."/>
            <person name="Isagi Y."/>
            <person name="Lee S.L."/>
            <person name="Shimizu K.K."/>
        </authorList>
    </citation>
    <scope>NUCLEOTIDE SEQUENCE [LARGE SCALE GENOMIC DNA]</scope>
    <source>
        <strain evidence="1">214</strain>
    </source>
</reference>
<dbReference type="AlphaFoldDB" id="A0AAV5JYP6"/>
<organism evidence="1 2">
    <name type="scientific">Rubroshorea leprosula</name>
    <dbReference type="NCBI Taxonomy" id="152421"/>
    <lineage>
        <taxon>Eukaryota</taxon>
        <taxon>Viridiplantae</taxon>
        <taxon>Streptophyta</taxon>
        <taxon>Embryophyta</taxon>
        <taxon>Tracheophyta</taxon>
        <taxon>Spermatophyta</taxon>
        <taxon>Magnoliopsida</taxon>
        <taxon>eudicotyledons</taxon>
        <taxon>Gunneridae</taxon>
        <taxon>Pentapetalae</taxon>
        <taxon>rosids</taxon>
        <taxon>malvids</taxon>
        <taxon>Malvales</taxon>
        <taxon>Dipterocarpaceae</taxon>
        <taxon>Rubroshorea</taxon>
    </lineage>
</organism>
<comment type="caution">
    <text evidence="1">The sequence shown here is derived from an EMBL/GenBank/DDBJ whole genome shotgun (WGS) entry which is preliminary data.</text>
</comment>
<evidence type="ECO:0000313" key="1">
    <source>
        <dbReference type="EMBL" id="GKV19774.1"/>
    </source>
</evidence>
<protein>
    <submittedName>
        <fullName evidence="1">Uncharacterized protein</fullName>
    </submittedName>
</protein>
<accession>A0AAV5JYP6</accession>